<dbReference type="Gene3D" id="2.120.10.30">
    <property type="entry name" value="TolB, C-terminal domain"/>
    <property type="match status" value="1"/>
</dbReference>
<organism evidence="3 4">
    <name type="scientific">Paraburkholderia metrosideri</name>
    <dbReference type="NCBI Taxonomy" id="580937"/>
    <lineage>
        <taxon>Bacteria</taxon>
        <taxon>Pseudomonadati</taxon>
        <taxon>Pseudomonadota</taxon>
        <taxon>Betaproteobacteria</taxon>
        <taxon>Burkholderiales</taxon>
        <taxon>Burkholderiaceae</taxon>
        <taxon>Paraburkholderia</taxon>
    </lineage>
</organism>
<dbReference type="RefSeq" id="WP_408339437.1">
    <property type="nucleotide sequence ID" value="NZ_JAQQCF010000032.1"/>
</dbReference>
<dbReference type="EMBL" id="JAQQCF010000032">
    <property type="protein sequence ID" value="MFM0640769.1"/>
    <property type="molecule type" value="Genomic_DNA"/>
</dbReference>
<comment type="caution">
    <text evidence="3">The sequence shown here is derived from an EMBL/GenBank/DDBJ whole genome shotgun (WGS) entry which is preliminary data.</text>
</comment>
<accession>A0ABW9E0V5</accession>
<reference evidence="3 4" key="1">
    <citation type="journal article" date="2024" name="Chem. Sci.">
        <title>Discovery of megapolipeptins by genome mining of a Burkholderiales bacteria collection.</title>
        <authorList>
            <person name="Paulo B.S."/>
            <person name="Recchia M.J.J."/>
            <person name="Lee S."/>
            <person name="Fergusson C.H."/>
            <person name="Romanowski S.B."/>
            <person name="Hernandez A."/>
            <person name="Krull N."/>
            <person name="Liu D.Y."/>
            <person name="Cavanagh H."/>
            <person name="Bos A."/>
            <person name="Gray C.A."/>
            <person name="Murphy B.T."/>
            <person name="Linington R.G."/>
            <person name="Eustaquio A.S."/>
        </authorList>
    </citation>
    <scope>NUCLEOTIDE SEQUENCE [LARGE SCALE GENOMIC DNA]</scope>
    <source>
        <strain evidence="3 4">RL17-338-BIC-A</strain>
    </source>
</reference>
<dbReference type="InterPro" id="IPR013658">
    <property type="entry name" value="SGL"/>
</dbReference>
<dbReference type="InterPro" id="IPR011042">
    <property type="entry name" value="6-blade_b-propeller_TolB-like"/>
</dbReference>
<protein>
    <submittedName>
        <fullName evidence="3">SMP-30/gluconolactonase/LRE family protein</fullName>
    </submittedName>
</protein>
<evidence type="ECO:0000256" key="1">
    <source>
        <dbReference type="ARBA" id="ARBA00008853"/>
    </source>
</evidence>
<comment type="similarity">
    <text evidence="1">Belongs to the SMP-30/CGR1 family.</text>
</comment>
<gene>
    <name evidence="3" type="ORF">PQQ63_29140</name>
</gene>
<dbReference type="Pfam" id="PF08450">
    <property type="entry name" value="SGL"/>
    <property type="match status" value="1"/>
</dbReference>
<evidence type="ECO:0000313" key="3">
    <source>
        <dbReference type="EMBL" id="MFM0640769.1"/>
    </source>
</evidence>
<evidence type="ECO:0000313" key="4">
    <source>
        <dbReference type="Proteomes" id="UP001629432"/>
    </source>
</evidence>
<keyword evidence="4" id="KW-1185">Reference proteome</keyword>
<feature type="domain" description="SMP-30/Gluconolactonase/LRE-like region" evidence="2">
    <location>
        <begin position="27"/>
        <end position="264"/>
    </location>
</feature>
<sequence>MSAGAQGVRAGSPAPRAALLLDTKCTLGEGATWCSKTGRFYWTDIEGARLWRYDPSDGRSTFWRMPERLATFALCADPHYLLLGLATHLAFFDLATGETQHIVDVEPGLNTRVNDGRCDRQGRFVFGTKDEGSPLQAVGGFYRLNHDLSLERLPLPAPAISNGIAFSPDGATMYYCDSPTREIRVCDYRANGSIANDRVFTKLTDATGVPDGSTVDRDGGVWNAQWGGRRVVRYGPDGVETERVDVPTAQPSCVAFGGPTRASLSRRSPRGLPPGRAQLGTLYITSARIDLDAAALAGDSRAGGVFIATPGRRGLPEPVFQGSPV</sequence>
<name>A0ABW9E0V5_9BURK</name>
<proteinExistence type="inferred from homology"/>
<dbReference type="PANTHER" id="PTHR10907">
    <property type="entry name" value="REGUCALCIN"/>
    <property type="match status" value="1"/>
</dbReference>
<dbReference type="InterPro" id="IPR005511">
    <property type="entry name" value="SMP-30"/>
</dbReference>
<dbReference type="SUPFAM" id="SSF63829">
    <property type="entry name" value="Calcium-dependent phosphotriesterase"/>
    <property type="match status" value="1"/>
</dbReference>
<dbReference type="PANTHER" id="PTHR10907:SF47">
    <property type="entry name" value="REGUCALCIN"/>
    <property type="match status" value="1"/>
</dbReference>
<dbReference type="PRINTS" id="PR01790">
    <property type="entry name" value="SMP30FAMILY"/>
</dbReference>
<dbReference type="Proteomes" id="UP001629432">
    <property type="component" value="Unassembled WGS sequence"/>
</dbReference>
<evidence type="ECO:0000259" key="2">
    <source>
        <dbReference type="Pfam" id="PF08450"/>
    </source>
</evidence>